<dbReference type="InterPro" id="IPR050892">
    <property type="entry name" value="ADP-ribose_metab_enzymes"/>
</dbReference>
<dbReference type="SUPFAM" id="SSF52949">
    <property type="entry name" value="Macro domain-like"/>
    <property type="match status" value="1"/>
</dbReference>
<organism evidence="3 4">
    <name type="scientific">Enterobacter ludwigii</name>
    <dbReference type="NCBI Taxonomy" id="299767"/>
    <lineage>
        <taxon>Bacteria</taxon>
        <taxon>Pseudomonadati</taxon>
        <taxon>Pseudomonadota</taxon>
        <taxon>Gammaproteobacteria</taxon>
        <taxon>Enterobacterales</taxon>
        <taxon>Enterobacteriaceae</taxon>
        <taxon>Enterobacter</taxon>
        <taxon>Enterobacter cloacae complex</taxon>
    </lineage>
</organism>
<dbReference type="Proteomes" id="UP000007838">
    <property type="component" value="Chromosome"/>
</dbReference>
<comment type="catalytic activity">
    <reaction evidence="1">
        <text>an N-(ADP-alpha-D-ribosyl)-thymidine in DNA + H2O = a thymidine in DNA + ADP-D-ribose</text>
        <dbReference type="Rhea" id="RHEA:71655"/>
        <dbReference type="Rhea" id="RHEA-COMP:13556"/>
        <dbReference type="Rhea" id="RHEA-COMP:18051"/>
        <dbReference type="ChEBI" id="CHEBI:15377"/>
        <dbReference type="ChEBI" id="CHEBI:57967"/>
        <dbReference type="ChEBI" id="CHEBI:137386"/>
        <dbReference type="ChEBI" id="CHEBI:191199"/>
    </reaction>
    <physiologicalReaction direction="left-to-right" evidence="1">
        <dbReference type="Rhea" id="RHEA:71656"/>
    </physiologicalReaction>
</comment>
<evidence type="ECO:0000313" key="4">
    <source>
        <dbReference type="Proteomes" id="UP000007838"/>
    </source>
</evidence>
<dbReference type="SMART" id="SM00506">
    <property type="entry name" value="A1pp"/>
    <property type="match status" value="1"/>
</dbReference>
<dbReference type="Gene3D" id="3.40.220.10">
    <property type="entry name" value="Leucine Aminopeptidase, subunit E, domain 1"/>
    <property type="match status" value="1"/>
</dbReference>
<evidence type="ECO:0000259" key="2">
    <source>
        <dbReference type="SMART" id="SM00506"/>
    </source>
</evidence>
<dbReference type="eggNOG" id="COG2856">
    <property type="taxonomic scope" value="Bacteria"/>
</dbReference>
<dbReference type="AlphaFoldDB" id="G8LFA5"/>
<dbReference type="PANTHER" id="PTHR12521:SF0">
    <property type="entry name" value="ADP-RIBOSE GLYCOHYDROLASE OARD1"/>
    <property type="match status" value="1"/>
</dbReference>
<name>G8LFA5_9ENTR</name>
<protein>
    <submittedName>
        <fullName evidence="3">Appr-1-P Processing Domain-Containing Protein</fullName>
    </submittedName>
</protein>
<dbReference type="EMBL" id="CP002886">
    <property type="protein sequence ID" value="AEW74089.1"/>
    <property type="molecule type" value="Genomic_DNA"/>
</dbReference>
<accession>G8LFA5</accession>
<dbReference type="InterPro" id="IPR043472">
    <property type="entry name" value="Macro_dom-like"/>
</dbReference>
<evidence type="ECO:0000313" key="3">
    <source>
        <dbReference type="EMBL" id="AEW74089.1"/>
    </source>
</evidence>
<feature type="domain" description="Macro" evidence="2">
    <location>
        <begin position="93"/>
        <end position="232"/>
    </location>
</feature>
<reference evidence="3 4" key="1">
    <citation type="journal article" date="2011" name="Stand. Genomic Sci.">
        <title>Complete genome of the onion pathogen Enterobacter cloacae EcWSU1.</title>
        <authorList>
            <person name="Humann J.L."/>
            <person name="Wildung M."/>
            <person name="Cheng C.H."/>
            <person name="Lee T."/>
            <person name="Stewart J.E."/>
            <person name="Drew J.C."/>
            <person name="Triplett E.W."/>
            <person name="Main D."/>
            <person name="Schroeder B.K."/>
        </authorList>
    </citation>
    <scope>NUCLEOTIDE SEQUENCE [LARGE SCALE GENOMIC DNA]</scope>
    <source>
        <strain evidence="3 4">EcWSU1</strain>
    </source>
</reference>
<dbReference type="RefSeq" id="WP_014170516.1">
    <property type="nucleotide sequence ID" value="NC_016514.1"/>
</dbReference>
<dbReference type="InterPro" id="IPR002589">
    <property type="entry name" value="Macro_dom"/>
</dbReference>
<evidence type="ECO:0000256" key="1">
    <source>
        <dbReference type="ARBA" id="ARBA00035885"/>
    </source>
</evidence>
<dbReference type="KEGG" id="eec:EcWSU1_02655"/>
<gene>
    <name evidence="3" type="ORF">EcWSU1_02655</name>
</gene>
<dbReference type="PANTHER" id="PTHR12521">
    <property type="entry name" value="PROTEIN C6ORF130"/>
    <property type="match status" value="1"/>
</dbReference>
<proteinExistence type="predicted"/>
<sequence length="248" mass="27940">MEKKYFKGNVDFISGQGCILSEFIGDVATRQINIVDGEYYASSSLLDKNEQVGFLLYDGKKSDLDLSDSEEISNEEFESVWMDSLDSFKEKNRIKYLSGDAVKCLNKSTIIAHIVNNKGKWGKGFVLSLSKKYPASKKNYHNNFKDNGVPELGTVDFVMVDDQKRIFVANMFAQDGIKKNNNDDNQYVCYEFLDVCLAKLSDFALMNRLSVQMPRIGSGLGGGDWSIIESLILINICYKMIDCTVLTL</sequence>
<dbReference type="HOGENOM" id="CLU_1110084_0_0_6"/>
<dbReference type="GO" id="GO:0140291">
    <property type="term" value="P:peptidyl-glutamate ADP-deribosylation"/>
    <property type="evidence" value="ECO:0007669"/>
    <property type="project" value="TreeGrafter"/>
</dbReference>